<evidence type="ECO:0000313" key="2">
    <source>
        <dbReference type="EMBL" id="RUP49130.1"/>
    </source>
</evidence>
<dbReference type="Proteomes" id="UP000268093">
    <property type="component" value="Unassembled WGS sequence"/>
</dbReference>
<sequence>MYPENITSMLGELKNKIDSLSRQPNMLSHARNKAAAIHSKFDRTIERAEIQNLFRMVEKKEEIEAQKSVYKAAMTMEVLNDKLGLEKDADTLPAKRQAVGSSHSGFDKDEDNSGSSYHREGSEHAELGEIEDMCTEPEEKQGEWFRPEIFMEIKNAIESVRKNPLGHLSPMYYLILDLRPPSMGSPQFRAVQYLSESHLKVIGKRAEAARSSRFDTSRPVQKLLNVVRKTQFLLHNWQLSSRQLAELSSYMRIEGATGLLLRLRAMKDPYPQCRQNTLEELLKEELSGLQSSNMEDLSNSQIVVDLEGVNATTEEIQWIFHVLDQCRRVISSDVLFTDLTERDVDINLVNPFFDTLWEGLHLHYGEGESRASRNRRGGCGDRFDWLFSCNSILPDDVRGVELGVAENSGPRQVNDMEKAQTDFIKAVKTARDQLIQAIKIIKNKCNSEQLPSTFVDGIKALFAIAVNVVGYQVQAHTVYFLGGNVFATSEIGYAKSLDWMHDALDMIHLVLRVKALLLRSKQILQALLTEAMIERSATPVRAQLDAWTVTELNTPQKSSTKSRKMVKPNESCDSLLLRWKVE</sequence>
<feature type="region of interest" description="Disordered" evidence="1">
    <location>
        <begin position="95"/>
        <end position="130"/>
    </location>
</feature>
<dbReference type="AlphaFoldDB" id="A0A433DE39"/>
<proteinExistence type="predicted"/>
<dbReference type="EMBL" id="RBNI01002592">
    <property type="protein sequence ID" value="RUP49130.1"/>
    <property type="molecule type" value="Genomic_DNA"/>
</dbReference>
<evidence type="ECO:0000313" key="3">
    <source>
        <dbReference type="Proteomes" id="UP000268093"/>
    </source>
</evidence>
<keyword evidence="3" id="KW-1185">Reference proteome</keyword>
<name>A0A433DE39_9FUNG</name>
<organism evidence="2 3">
    <name type="scientific">Jimgerdemannia flammicorona</name>
    <dbReference type="NCBI Taxonomy" id="994334"/>
    <lineage>
        <taxon>Eukaryota</taxon>
        <taxon>Fungi</taxon>
        <taxon>Fungi incertae sedis</taxon>
        <taxon>Mucoromycota</taxon>
        <taxon>Mucoromycotina</taxon>
        <taxon>Endogonomycetes</taxon>
        <taxon>Endogonales</taxon>
        <taxon>Endogonaceae</taxon>
        <taxon>Jimgerdemannia</taxon>
    </lineage>
</organism>
<feature type="compositionally biased region" description="Basic and acidic residues" evidence="1">
    <location>
        <begin position="117"/>
        <end position="127"/>
    </location>
</feature>
<evidence type="ECO:0000256" key="1">
    <source>
        <dbReference type="SAM" id="MobiDB-lite"/>
    </source>
</evidence>
<reference evidence="2 3" key="1">
    <citation type="journal article" date="2018" name="New Phytol.">
        <title>Phylogenomics of Endogonaceae and evolution of mycorrhizas within Mucoromycota.</title>
        <authorList>
            <person name="Chang Y."/>
            <person name="Desiro A."/>
            <person name="Na H."/>
            <person name="Sandor L."/>
            <person name="Lipzen A."/>
            <person name="Clum A."/>
            <person name="Barry K."/>
            <person name="Grigoriev I.V."/>
            <person name="Martin F.M."/>
            <person name="Stajich J.E."/>
            <person name="Smith M.E."/>
            <person name="Bonito G."/>
            <person name="Spatafora J.W."/>
        </authorList>
    </citation>
    <scope>NUCLEOTIDE SEQUENCE [LARGE SCALE GENOMIC DNA]</scope>
    <source>
        <strain evidence="2 3">GMNB39</strain>
    </source>
</reference>
<dbReference type="OrthoDB" id="2406775at2759"/>
<comment type="caution">
    <text evidence="2">The sequence shown here is derived from an EMBL/GenBank/DDBJ whole genome shotgun (WGS) entry which is preliminary data.</text>
</comment>
<accession>A0A433DE39</accession>
<gene>
    <name evidence="2" type="ORF">BC936DRAFT_143235</name>
</gene>
<protein>
    <submittedName>
        <fullName evidence="2">Uncharacterized protein</fullName>
    </submittedName>
</protein>